<comment type="caution">
    <text evidence="1">The sequence shown here is derived from an EMBL/GenBank/DDBJ whole genome shotgun (WGS) entry which is preliminary data.</text>
</comment>
<accession>A0A8X6YV40</accession>
<keyword evidence="2" id="KW-1185">Reference proteome</keyword>
<reference evidence="1" key="1">
    <citation type="submission" date="2020-08" db="EMBL/GenBank/DDBJ databases">
        <title>Multicomponent nature underlies the extraordinary mechanical properties of spider dragline silk.</title>
        <authorList>
            <person name="Kono N."/>
            <person name="Nakamura H."/>
            <person name="Mori M."/>
            <person name="Yoshida Y."/>
            <person name="Ohtoshi R."/>
            <person name="Malay A.D."/>
            <person name="Moran D.A.P."/>
            <person name="Tomita M."/>
            <person name="Numata K."/>
            <person name="Arakawa K."/>
        </authorList>
    </citation>
    <scope>NUCLEOTIDE SEQUENCE</scope>
</reference>
<proteinExistence type="predicted"/>
<dbReference type="EMBL" id="BMAV01022985">
    <property type="protein sequence ID" value="GFY78417.1"/>
    <property type="molecule type" value="Genomic_DNA"/>
</dbReference>
<organism evidence="1 2">
    <name type="scientific">Trichonephila inaurata madagascariensis</name>
    <dbReference type="NCBI Taxonomy" id="2747483"/>
    <lineage>
        <taxon>Eukaryota</taxon>
        <taxon>Metazoa</taxon>
        <taxon>Ecdysozoa</taxon>
        <taxon>Arthropoda</taxon>
        <taxon>Chelicerata</taxon>
        <taxon>Arachnida</taxon>
        <taxon>Araneae</taxon>
        <taxon>Araneomorphae</taxon>
        <taxon>Entelegynae</taxon>
        <taxon>Araneoidea</taxon>
        <taxon>Nephilidae</taxon>
        <taxon>Trichonephila</taxon>
        <taxon>Trichonephila inaurata</taxon>
    </lineage>
</organism>
<protein>
    <submittedName>
        <fullName evidence="1">Uncharacterized protein</fullName>
    </submittedName>
</protein>
<evidence type="ECO:0000313" key="2">
    <source>
        <dbReference type="Proteomes" id="UP000886998"/>
    </source>
</evidence>
<dbReference type="Proteomes" id="UP000886998">
    <property type="component" value="Unassembled WGS sequence"/>
</dbReference>
<evidence type="ECO:0000313" key="1">
    <source>
        <dbReference type="EMBL" id="GFY78417.1"/>
    </source>
</evidence>
<dbReference type="AlphaFoldDB" id="A0A8X6YV40"/>
<sequence>MHPTRALRTSFNRFPMKRELPLHGKLDAKQFLYAEAISFEFTHHVAGLSGSLKSKEAACQTFFFLFRVLNGSESIMKSNSGEMCLKWIHACKSQVQLSLASFEPVCMTAMMVTDS</sequence>
<name>A0A8X6YV40_9ARAC</name>
<gene>
    <name evidence="1" type="ORF">TNIN_326821</name>
</gene>